<dbReference type="RefSeq" id="WP_108910447.1">
    <property type="nucleotide sequence ID" value="NZ_CP021886.1"/>
</dbReference>
<dbReference type="SUPFAM" id="SSF55347">
    <property type="entry name" value="Glyceraldehyde-3-phosphate dehydrogenase-like, C-terminal domain"/>
    <property type="match status" value="1"/>
</dbReference>
<dbReference type="Proteomes" id="UP000244890">
    <property type="component" value="Chromosome"/>
</dbReference>
<dbReference type="InterPro" id="IPR052515">
    <property type="entry name" value="Gfo/Idh/MocA_Oxidoreductase"/>
</dbReference>
<reference evidence="3 4" key="1">
    <citation type="submission" date="2017-06" db="EMBL/GenBank/DDBJ databases">
        <title>Complete genome of Helicobacter apodemus.</title>
        <authorList>
            <person name="Cho S."/>
        </authorList>
    </citation>
    <scope>NUCLEOTIDE SEQUENCE [LARGE SCALE GENOMIC DNA]</scope>
    <source>
        <strain evidence="4">SNUVETPUB-15-01</strain>
    </source>
</reference>
<evidence type="ECO:0000313" key="3">
    <source>
        <dbReference type="EMBL" id="AWI33551.1"/>
    </source>
</evidence>
<dbReference type="KEGG" id="had:CDV25_01335"/>
<dbReference type="InterPro" id="IPR036291">
    <property type="entry name" value="NAD(P)-bd_dom_sf"/>
</dbReference>
<dbReference type="Gene3D" id="3.30.360.10">
    <property type="entry name" value="Dihydrodipicolinate Reductase, domain 2"/>
    <property type="match status" value="1"/>
</dbReference>
<feature type="domain" description="Gfo/Idh/MocA-like oxidoreductase N-terminal" evidence="1">
    <location>
        <begin position="3"/>
        <end position="122"/>
    </location>
</feature>
<sequence length="355" mass="39752">MLGVALLGCGRIASRHAELLSKGEITGASLVCVCDSDVKRARAFGEKYQVPFFQDLALMMEKHSCEIDIVSILTPSGLHAKNTLEVAKYKKHIIVEKPIALTLEDADKMIEACDRNNIRLFVVKQNRFNLPVQKLKEALELGRFGKLVMGSVRVRWCRDDAYYKQDSWRGTWAMDGGVFTNQASHHIDLLEWMMGDVESVFAKARTALSDIETEDTGVAVLRFKSGALGIIEATTATRPFDLEGSISILGELGSVEIGGFAVNEIKHWNFTQPLQSDKEVMEKYSTNPPNVYGFGHKEYYLDVIDCIKNNKKALVDGLEGRKSLELIIAIYESIETGKEVFLRFQPQRCKLGHSK</sequence>
<feature type="domain" description="Gfo/Idh/MocA-like oxidoreductase C-terminal" evidence="2">
    <location>
        <begin position="136"/>
        <end position="340"/>
    </location>
</feature>
<evidence type="ECO:0000259" key="1">
    <source>
        <dbReference type="Pfam" id="PF01408"/>
    </source>
</evidence>
<dbReference type="PANTHER" id="PTHR43249">
    <property type="entry name" value="UDP-N-ACETYL-2-AMINO-2-DEOXY-D-GLUCURONATE OXIDASE"/>
    <property type="match status" value="1"/>
</dbReference>
<protein>
    <submittedName>
        <fullName evidence="3">Oxidoreductase</fullName>
    </submittedName>
</protein>
<evidence type="ECO:0000259" key="2">
    <source>
        <dbReference type="Pfam" id="PF02894"/>
    </source>
</evidence>
<dbReference type="Pfam" id="PF02894">
    <property type="entry name" value="GFO_IDH_MocA_C"/>
    <property type="match status" value="1"/>
</dbReference>
<dbReference type="InterPro" id="IPR004104">
    <property type="entry name" value="Gfo/Idh/MocA-like_OxRdtase_C"/>
</dbReference>
<organism evidence="3 4">
    <name type="scientific">Helicobacter apodemus</name>
    <dbReference type="NCBI Taxonomy" id="135569"/>
    <lineage>
        <taxon>Bacteria</taxon>
        <taxon>Pseudomonadati</taxon>
        <taxon>Campylobacterota</taxon>
        <taxon>Epsilonproteobacteria</taxon>
        <taxon>Campylobacterales</taxon>
        <taxon>Helicobacteraceae</taxon>
        <taxon>Helicobacter</taxon>
    </lineage>
</organism>
<dbReference type="SUPFAM" id="SSF51735">
    <property type="entry name" value="NAD(P)-binding Rossmann-fold domains"/>
    <property type="match status" value="1"/>
</dbReference>
<dbReference type="PANTHER" id="PTHR43249:SF1">
    <property type="entry name" value="D-GLUCOSIDE 3-DEHYDROGENASE"/>
    <property type="match status" value="1"/>
</dbReference>
<dbReference type="Pfam" id="PF01408">
    <property type="entry name" value="GFO_IDH_MocA"/>
    <property type="match status" value="1"/>
</dbReference>
<dbReference type="OrthoDB" id="9793050at2"/>
<dbReference type="InterPro" id="IPR000683">
    <property type="entry name" value="Gfo/Idh/MocA-like_OxRdtase_N"/>
</dbReference>
<dbReference type="Gene3D" id="3.40.50.720">
    <property type="entry name" value="NAD(P)-binding Rossmann-like Domain"/>
    <property type="match status" value="1"/>
</dbReference>
<proteinExistence type="predicted"/>
<gene>
    <name evidence="3" type="ORF">CDV25_01335</name>
</gene>
<dbReference type="AlphaFoldDB" id="A0A2U8FBE6"/>
<dbReference type="EMBL" id="CP021886">
    <property type="protein sequence ID" value="AWI33551.1"/>
    <property type="molecule type" value="Genomic_DNA"/>
</dbReference>
<dbReference type="GO" id="GO:0000166">
    <property type="term" value="F:nucleotide binding"/>
    <property type="evidence" value="ECO:0007669"/>
    <property type="project" value="InterPro"/>
</dbReference>
<name>A0A2U8FBE6_9HELI</name>
<accession>A0A2U8FBE6</accession>
<evidence type="ECO:0000313" key="4">
    <source>
        <dbReference type="Proteomes" id="UP000244890"/>
    </source>
</evidence>